<evidence type="ECO:0000256" key="1">
    <source>
        <dbReference type="SAM" id="MobiDB-lite"/>
    </source>
</evidence>
<gene>
    <name evidence="3" type="ORF">IW245_000509</name>
</gene>
<proteinExistence type="predicted"/>
<dbReference type="Proteomes" id="UP000622552">
    <property type="component" value="Unassembled WGS sequence"/>
</dbReference>
<accession>A0A8J7G797</accession>
<keyword evidence="2" id="KW-1133">Transmembrane helix</keyword>
<protein>
    <submittedName>
        <fullName evidence="3">Uncharacterized protein</fullName>
    </submittedName>
</protein>
<keyword evidence="2" id="KW-0812">Transmembrane</keyword>
<sequence length="218" mass="22626">MANESMDGQGDSGPAGRPRRNRIAAIWIGVVLVLVLGAVAWWAFPDHDGTLSGAGQPRSPATPTGGSPAPGATASRSPGPTVPDSSIADTTRQLSAQWGVPLVPGATAYSAKFVKPGTSRSLWMVVGHAVGDSGDGLGSLICETFGPDLVIDQAALQDLKACLAPVLRGPEKTSVPEWLDRTAPGLASDGFKDEEFATFRLHLIHRGTEGLLVQLKAK</sequence>
<evidence type="ECO:0000313" key="4">
    <source>
        <dbReference type="Proteomes" id="UP000622552"/>
    </source>
</evidence>
<feature type="region of interest" description="Disordered" evidence="1">
    <location>
        <begin position="52"/>
        <end position="88"/>
    </location>
</feature>
<keyword evidence="4" id="KW-1185">Reference proteome</keyword>
<dbReference type="RefSeq" id="WP_197001570.1">
    <property type="nucleotide sequence ID" value="NZ_BONS01000033.1"/>
</dbReference>
<evidence type="ECO:0000256" key="2">
    <source>
        <dbReference type="SAM" id="Phobius"/>
    </source>
</evidence>
<reference evidence="3" key="1">
    <citation type="submission" date="2020-11" db="EMBL/GenBank/DDBJ databases">
        <title>Sequencing the genomes of 1000 actinobacteria strains.</title>
        <authorList>
            <person name="Klenk H.-P."/>
        </authorList>
    </citation>
    <scope>NUCLEOTIDE SEQUENCE</scope>
    <source>
        <strain evidence="3">DSM 45356</strain>
    </source>
</reference>
<feature type="transmembrane region" description="Helical" evidence="2">
    <location>
        <begin position="24"/>
        <end position="44"/>
    </location>
</feature>
<name>A0A8J7G797_9ACTN</name>
<evidence type="ECO:0000313" key="3">
    <source>
        <dbReference type="EMBL" id="MBG6134315.1"/>
    </source>
</evidence>
<dbReference type="AlphaFoldDB" id="A0A8J7G797"/>
<keyword evidence="2" id="KW-0472">Membrane</keyword>
<feature type="compositionally biased region" description="Low complexity" evidence="1">
    <location>
        <begin position="59"/>
        <end position="79"/>
    </location>
</feature>
<comment type="caution">
    <text evidence="3">The sequence shown here is derived from an EMBL/GenBank/DDBJ whole genome shotgun (WGS) entry which is preliminary data.</text>
</comment>
<dbReference type="EMBL" id="JADOUF010000001">
    <property type="protein sequence ID" value="MBG6134315.1"/>
    <property type="molecule type" value="Genomic_DNA"/>
</dbReference>
<organism evidence="3 4">
    <name type="scientific">Longispora fulva</name>
    <dbReference type="NCBI Taxonomy" id="619741"/>
    <lineage>
        <taxon>Bacteria</taxon>
        <taxon>Bacillati</taxon>
        <taxon>Actinomycetota</taxon>
        <taxon>Actinomycetes</taxon>
        <taxon>Micromonosporales</taxon>
        <taxon>Micromonosporaceae</taxon>
        <taxon>Longispora</taxon>
    </lineage>
</organism>